<keyword evidence="2" id="KW-1185">Reference proteome</keyword>
<sequence length="112" mass="12208">MLDVDGWEFDVSTMAGNGNLVSNVMTITWFGCQYRMDTGFRFTATRPPPPDHGAGHSGSMPGTTAYLGQWVSPTSGRVSAIAALVNTRPVDPDGFIQRLSDAMFQFMYNVLP</sequence>
<evidence type="ECO:0008006" key="3">
    <source>
        <dbReference type="Google" id="ProtNLM"/>
    </source>
</evidence>
<protein>
    <recommendedName>
        <fullName evidence="3">Beta-lactamase-related domain-containing protein</fullName>
    </recommendedName>
</protein>
<dbReference type="Proteomes" id="UP001244341">
    <property type="component" value="Chromosome 16b"/>
</dbReference>
<evidence type="ECO:0000313" key="2">
    <source>
        <dbReference type="Proteomes" id="UP001244341"/>
    </source>
</evidence>
<organism evidence="1 2">
    <name type="scientific">Tetradesmus obliquus</name>
    <name type="common">Green alga</name>
    <name type="synonym">Acutodesmus obliquus</name>
    <dbReference type="NCBI Taxonomy" id="3088"/>
    <lineage>
        <taxon>Eukaryota</taxon>
        <taxon>Viridiplantae</taxon>
        <taxon>Chlorophyta</taxon>
        <taxon>core chlorophytes</taxon>
        <taxon>Chlorophyceae</taxon>
        <taxon>CS clade</taxon>
        <taxon>Sphaeropleales</taxon>
        <taxon>Scenedesmaceae</taxon>
        <taxon>Tetradesmus</taxon>
    </lineage>
</organism>
<reference evidence="1 2" key="1">
    <citation type="submission" date="2023-05" db="EMBL/GenBank/DDBJ databases">
        <title>A 100% complete, gapless, phased diploid assembly of the Scenedesmus obliquus UTEX 3031 genome.</title>
        <authorList>
            <person name="Biondi T.C."/>
            <person name="Hanschen E.R."/>
            <person name="Kwon T."/>
            <person name="Eng W."/>
            <person name="Kruse C.P.S."/>
            <person name="Koehler S.I."/>
            <person name="Kunde Y."/>
            <person name="Gleasner C.D."/>
            <person name="You Mak K.T."/>
            <person name="Polle J."/>
            <person name="Hovde B.T."/>
            <person name="Starkenburg S.R."/>
        </authorList>
    </citation>
    <scope>NUCLEOTIDE SEQUENCE [LARGE SCALE GENOMIC DNA]</scope>
    <source>
        <strain evidence="1 2">DOE0152z</strain>
    </source>
</reference>
<gene>
    <name evidence="1" type="ORF">OEZ85_000323</name>
</gene>
<accession>A0ABY8UPX4</accession>
<proteinExistence type="predicted"/>
<evidence type="ECO:0000313" key="1">
    <source>
        <dbReference type="EMBL" id="WIA23617.1"/>
    </source>
</evidence>
<name>A0ABY8UPX4_TETOB</name>
<dbReference type="EMBL" id="CP126223">
    <property type="protein sequence ID" value="WIA23617.1"/>
    <property type="molecule type" value="Genomic_DNA"/>
</dbReference>